<dbReference type="AlphaFoldDB" id="A0A0J5LC07"/>
<comment type="caution">
    <text evidence="6">The sequence shown here is derived from an EMBL/GenBank/DDBJ whole genome shotgun (WGS) entry which is preliminary data.</text>
</comment>
<dbReference type="GO" id="GO:0003677">
    <property type="term" value="F:DNA binding"/>
    <property type="evidence" value="ECO:0007669"/>
    <property type="project" value="UniProtKB-KW"/>
</dbReference>
<dbReference type="eggNOG" id="COG0583">
    <property type="taxonomic scope" value="Bacteria"/>
</dbReference>
<dbReference type="GO" id="GO:0005829">
    <property type="term" value="C:cytosol"/>
    <property type="evidence" value="ECO:0007669"/>
    <property type="project" value="TreeGrafter"/>
</dbReference>
<gene>
    <name evidence="6" type="ORF">ABW06_02255</name>
</gene>
<dbReference type="PANTHER" id="PTHR30419:SF2">
    <property type="entry name" value="LYSR FAMILY TRANSCRIPTIONAL REGULATOR"/>
    <property type="match status" value="1"/>
</dbReference>
<dbReference type="Pfam" id="PF03466">
    <property type="entry name" value="LysR_substrate"/>
    <property type="match status" value="1"/>
</dbReference>
<organism evidence="6 7">
    <name type="scientific">Pluralibacter gergoviae</name>
    <name type="common">Enterobacter gergoviae</name>
    <dbReference type="NCBI Taxonomy" id="61647"/>
    <lineage>
        <taxon>Bacteria</taxon>
        <taxon>Pseudomonadati</taxon>
        <taxon>Pseudomonadota</taxon>
        <taxon>Gammaproteobacteria</taxon>
        <taxon>Enterobacterales</taxon>
        <taxon>Enterobacteriaceae</taxon>
        <taxon>Pluralibacter</taxon>
    </lineage>
</organism>
<keyword evidence="2" id="KW-0805">Transcription regulation</keyword>
<dbReference type="CDD" id="cd08421">
    <property type="entry name" value="PBP2_LTTR_like_1"/>
    <property type="match status" value="1"/>
</dbReference>
<dbReference type="EMBL" id="LDZF01000002">
    <property type="protein sequence ID" value="KMK16065.1"/>
    <property type="molecule type" value="Genomic_DNA"/>
</dbReference>
<dbReference type="GO" id="GO:0003700">
    <property type="term" value="F:DNA-binding transcription factor activity"/>
    <property type="evidence" value="ECO:0007669"/>
    <property type="project" value="InterPro"/>
</dbReference>
<dbReference type="STRING" id="61647.LG71_13490"/>
<keyword evidence="3" id="KW-0238">DNA-binding</keyword>
<evidence type="ECO:0000313" key="7">
    <source>
        <dbReference type="Proteomes" id="UP000036196"/>
    </source>
</evidence>
<evidence type="ECO:0000256" key="3">
    <source>
        <dbReference type="ARBA" id="ARBA00023125"/>
    </source>
</evidence>
<dbReference type="SUPFAM" id="SSF53850">
    <property type="entry name" value="Periplasmic binding protein-like II"/>
    <property type="match status" value="1"/>
</dbReference>
<dbReference type="RefSeq" id="WP_048278055.1">
    <property type="nucleotide sequence ID" value="NZ_LDZF01000002.1"/>
</dbReference>
<name>A0A0J5LC07_PLUGE</name>
<dbReference type="InterPro" id="IPR000847">
    <property type="entry name" value="LysR_HTH_N"/>
</dbReference>
<keyword evidence="4" id="KW-0804">Transcription</keyword>
<reference evidence="6 7" key="1">
    <citation type="submission" date="2015-05" db="EMBL/GenBank/DDBJ databases">
        <title>Genome sequences of Pluralibacter gergoviae.</title>
        <authorList>
            <person name="Greninger A.L."/>
            <person name="Miller S."/>
        </authorList>
    </citation>
    <scope>NUCLEOTIDE SEQUENCE [LARGE SCALE GENOMIC DNA]</scope>
    <source>
        <strain evidence="6 7">JS81F13</strain>
    </source>
</reference>
<keyword evidence="7" id="KW-1185">Reference proteome</keyword>
<evidence type="ECO:0000259" key="5">
    <source>
        <dbReference type="PROSITE" id="PS50931"/>
    </source>
</evidence>
<dbReference type="PROSITE" id="PS50931">
    <property type="entry name" value="HTH_LYSR"/>
    <property type="match status" value="1"/>
</dbReference>
<dbReference type="InterPro" id="IPR050950">
    <property type="entry name" value="HTH-type_LysR_regulators"/>
</dbReference>
<dbReference type="InterPro" id="IPR036390">
    <property type="entry name" value="WH_DNA-bd_sf"/>
</dbReference>
<evidence type="ECO:0000313" key="6">
    <source>
        <dbReference type="EMBL" id="KMK16065.1"/>
    </source>
</evidence>
<evidence type="ECO:0000256" key="2">
    <source>
        <dbReference type="ARBA" id="ARBA00023015"/>
    </source>
</evidence>
<feature type="domain" description="HTH lysR-type" evidence="5">
    <location>
        <begin position="3"/>
        <end position="60"/>
    </location>
</feature>
<sequence length="303" mass="33645">MHFDITDLKLFLAISEEGSLTRGAEKTHLSAASASVRIRNLEESINARLLYRSSQGVALTPAGETLRHHARQLLNQMAVMRSDMQEHGKGIKGLVRIFASITAVAEYLPPLLSRYLAQYSDVDIDLREYPSPEIVRSVLEGKTDLGIVAGSITTDSLELLPFRTDRLVLVAPVDHPLAERKSVSFAESMAYAQISLPEGTGMYEFIRRQAEQAGSALKIRIQVGNFETFCRMVEAQVGIGVIPYSAASRLGQLHRFAIIDLNDLWSLRRLHLCARRFDRLPGYARQLVTLLMPPSQGAGYIPV</sequence>
<dbReference type="PANTHER" id="PTHR30419">
    <property type="entry name" value="HTH-TYPE TRANSCRIPTIONAL REGULATOR YBHD"/>
    <property type="match status" value="1"/>
</dbReference>
<evidence type="ECO:0000256" key="4">
    <source>
        <dbReference type="ARBA" id="ARBA00023163"/>
    </source>
</evidence>
<dbReference type="SUPFAM" id="SSF46785">
    <property type="entry name" value="Winged helix' DNA-binding domain"/>
    <property type="match status" value="1"/>
</dbReference>
<proteinExistence type="inferred from homology"/>
<comment type="similarity">
    <text evidence="1">Belongs to the LysR transcriptional regulatory family.</text>
</comment>
<dbReference type="Proteomes" id="UP000036196">
    <property type="component" value="Unassembled WGS sequence"/>
</dbReference>
<evidence type="ECO:0000256" key="1">
    <source>
        <dbReference type="ARBA" id="ARBA00009437"/>
    </source>
</evidence>
<dbReference type="InterPro" id="IPR036388">
    <property type="entry name" value="WH-like_DNA-bd_sf"/>
</dbReference>
<dbReference type="InterPro" id="IPR005119">
    <property type="entry name" value="LysR_subst-bd"/>
</dbReference>
<dbReference type="Gene3D" id="1.10.10.10">
    <property type="entry name" value="Winged helix-like DNA-binding domain superfamily/Winged helix DNA-binding domain"/>
    <property type="match status" value="1"/>
</dbReference>
<dbReference type="FunFam" id="1.10.10.10:FF:000001">
    <property type="entry name" value="LysR family transcriptional regulator"/>
    <property type="match status" value="1"/>
</dbReference>
<accession>A0A0J5LC07</accession>
<dbReference type="PATRIC" id="fig|61647.15.peg.1848"/>
<dbReference type="Gene3D" id="3.40.190.290">
    <property type="match status" value="1"/>
</dbReference>
<protein>
    <submittedName>
        <fullName evidence="6">LysR family transcriptional regulator</fullName>
    </submittedName>
</protein>
<dbReference type="Pfam" id="PF00126">
    <property type="entry name" value="HTH_1"/>
    <property type="match status" value="1"/>
</dbReference>